<name>A0A2N1L116_9GLOM</name>
<dbReference type="AlphaFoldDB" id="A0A2N1L116"/>
<protein>
    <submittedName>
        <fullName evidence="1">Uncharacterized protein</fullName>
    </submittedName>
</protein>
<gene>
    <name evidence="1" type="ORF">RhiirC2_804356</name>
</gene>
<proteinExistence type="predicted"/>
<dbReference type="Proteomes" id="UP000233469">
    <property type="component" value="Unassembled WGS sequence"/>
</dbReference>
<comment type="caution">
    <text evidence="1">The sequence shown here is derived from an EMBL/GenBank/DDBJ whole genome shotgun (WGS) entry which is preliminary data.</text>
</comment>
<evidence type="ECO:0000313" key="1">
    <source>
        <dbReference type="EMBL" id="PKK43058.1"/>
    </source>
</evidence>
<sequence length="66" mass="7822">MRNIKQSKSIIPLLPEEKEIYNNAEHCWVCEKEFGRPEEKVRDHCHITGYNSHRTCLLIIKVTVEN</sequence>
<dbReference type="EMBL" id="LLXL01009391">
    <property type="protein sequence ID" value="PKK43058.1"/>
    <property type="molecule type" value="Genomic_DNA"/>
</dbReference>
<accession>A0A2N1L116</accession>
<evidence type="ECO:0000313" key="2">
    <source>
        <dbReference type="Proteomes" id="UP000233469"/>
    </source>
</evidence>
<organism evidence="1 2">
    <name type="scientific">Rhizophagus irregularis</name>
    <dbReference type="NCBI Taxonomy" id="588596"/>
    <lineage>
        <taxon>Eukaryota</taxon>
        <taxon>Fungi</taxon>
        <taxon>Fungi incertae sedis</taxon>
        <taxon>Mucoromycota</taxon>
        <taxon>Glomeromycotina</taxon>
        <taxon>Glomeromycetes</taxon>
        <taxon>Glomerales</taxon>
        <taxon>Glomeraceae</taxon>
        <taxon>Rhizophagus</taxon>
    </lineage>
</organism>
<reference evidence="1 2" key="1">
    <citation type="submission" date="2016-04" db="EMBL/GenBank/DDBJ databases">
        <title>Genome analyses suggest a sexual origin of heterokaryosis in a supposedly ancient asexual fungus.</title>
        <authorList>
            <person name="Ropars J."/>
            <person name="Sedzielewska K."/>
            <person name="Noel J."/>
            <person name="Charron P."/>
            <person name="Farinelli L."/>
            <person name="Marton T."/>
            <person name="Kruger M."/>
            <person name="Pelin A."/>
            <person name="Brachmann A."/>
            <person name="Corradi N."/>
        </authorList>
    </citation>
    <scope>NUCLEOTIDE SEQUENCE [LARGE SCALE GENOMIC DNA]</scope>
    <source>
        <strain evidence="1 2">C2</strain>
    </source>
</reference>
<reference evidence="1 2" key="2">
    <citation type="submission" date="2017-10" db="EMBL/GenBank/DDBJ databases">
        <title>Extensive intraspecific genome diversity in a model arbuscular mycorrhizal fungus.</title>
        <authorList>
            <person name="Chen E.C.H."/>
            <person name="Morin E."/>
            <person name="Baudet D."/>
            <person name="Noel J."/>
            <person name="Ndikumana S."/>
            <person name="Charron P."/>
            <person name="St-Onge C."/>
            <person name="Giorgi J."/>
            <person name="Grigoriev I.V."/>
            <person name="Roux C."/>
            <person name="Martin F.M."/>
            <person name="Corradi N."/>
        </authorList>
    </citation>
    <scope>NUCLEOTIDE SEQUENCE [LARGE SCALE GENOMIC DNA]</scope>
    <source>
        <strain evidence="1 2">C2</strain>
    </source>
</reference>